<feature type="region of interest" description="Disordered" evidence="1">
    <location>
        <begin position="38"/>
        <end position="60"/>
    </location>
</feature>
<evidence type="ECO:0000256" key="1">
    <source>
        <dbReference type="SAM" id="MobiDB-lite"/>
    </source>
</evidence>
<name>A0A0C3DP82_9AGAM</name>
<evidence type="ECO:0000313" key="2">
    <source>
        <dbReference type="EMBL" id="KIM57801.1"/>
    </source>
</evidence>
<feature type="compositionally biased region" description="Polar residues" evidence="1">
    <location>
        <begin position="38"/>
        <end position="48"/>
    </location>
</feature>
<dbReference type="Proteomes" id="UP000053989">
    <property type="component" value="Unassembled WGS sequence"/>
</dbReference>
<proteinExistence type="predicted"/>
<dbReference type="InParanoid" id="A0A0C3DP82"/>
<reference evidence="3" key="2">
    <citation type="submission" date="2015-01" db="EMBL/GenBank/DDBJ databases">
        <title>Evolutionary Origins and Diversification of the Mycorrhizal Mutualists.</title>
        <authorList>
            <consortium name="DOE Joint Genome Institute"/>
            <consortium name="Mycorrhizal Genomics Consortium"/>
            <person name="Kohler A."/>
            <person name="Kuo A."/>
            <person name="Nagy L.G."/>
            <person name="Floudas D."/>
            <person name="Copeland A."/>
            <person name="Barry K.W."/>
            <person name="Cichocki N."/>
            <person name="Veneault-Fourrey C."/>
            <person name="LaButti K."/>
            <person name="Lindquist E.A."/>
            <person name="Lipzen A."/>
            <person name="Lundell T."/>
            <person name="Morin E."/>
            <person name="Murat C."/>
            <person name="Riley R."/>
            <person name="Ohm R."/>
            <person name="Sun H."/>
            <person name="Tunlid A."/>
            <person name="Henrissat B."/>
            <person name="Grigoriev I.V."/>
            <person name="Hibbett D.S."/>
            <person name="Martin F."/>
        </authorList>
    </citation>
    <scope>NUCLEOTIDE SEQUENCE [LARGE SCALE GENOMIC DNA]</scope>
    <source>
        <strain evidence="3">Foug A</strain>
    </source>
</reference>
<protein>
    <submittedName>
        <fullName evidence="2">Uncharacterized protein</fullName>
    </submittedName>
</protein>
<organism evidence="2 3">
    <name type="scientific">Scleroderma citrinum Foug A</name>
    <dbReference type="NCBI Taxonomy" id="1036808"/>
    <lineage>
        <taxon>Eukaryota</taxon>
        <taxon>Fungi</taxon>
        <taxon>Dikarya</taxon>
        <taxon>Basidiomycota</taxon>
        <taxon>Agaricomycotina</taxon>
        <taxon>Agaricomycetes</taxon>
        <taxon>Agaricomycetidae</taxon>
        <taxon>Boletales</taxon>
        <taxon>Sclerodermatineae</taxon>
        <taxon>Sclerodermataceae</taxon>
        <taxon>Scleroderma</taxon>
    </lineage>
</organism>
<dbReference type="HOGENOM" id="CLU_1886985_0_0_1"/>
<gene>
    <name evidence="2" type="ORF">SCLCIDRAFT_1219054</name>
</gene>
<keyword evidence="3" id="KW-1185">Reference proteome</keyword>
<dbReference type="AlphaFoldDB" id="A0A0C3DP82"/>
<accession>A0A0C3DP82</accession>
<reference evidence="2 3" key="1">
    <citation type="submission" date="2014-04" db="EMBL/GenBank/DDBJ databases">
        <authorList>
            <consortium name="DOE Joint Genome Institute"/>
            <person name="Kuo A."/>
            <person name="Kohler A."/>
            <person name="Nagy L.G."/>
            <person name="Floudas D."/>
            <person name="Copeland A."/>
            <person name="Barry K.W."/>
            <person name="Cichocki N."/>
            <person name="Veneault-Fourrey C."/>
            <person name="LaButti K."/>
            <person name="Lindquist E.A."/>
            <person name="Lipzen A."/>
            <person name="Lundell T."/>
            <person name="Morin E."/>
            <person name="Murat C."/>
            <person name="Sun H."/>
            <person name="Tunlid A."/>
            <person name="Henrissat B."/>
            <person name="Grigoriev I.V."/>
            <person name="Hibbett D.S."/>
            <person name="Martin F."/>
            <person name="Nordberg H.P."/>
            <person name="Cantor M.N."/>
            <person name="Hua S.X."/>
        </authorList>
    </citation>
    <scope>NUCLEOTIDE SEQUENCE [LARGE SCALE GENOMIC DNA]</scope>
    <source>
        <strain evidence="2 3">Foug A</strain>
    </source>
</reference>
<dbReference type="EMBL" id="KN822095">
    <property type="protein sequence ID" value="KIM57801.1"/>
    <property type="molecule type" value="Genomic_DNA"/>
</dbReference>
<evidence type="ECO:0000313" key="3">
    <source>
        <dbReference type="Proteomes" id="UP000053989"/>
    </source>
</evidence>
<sequence>MSTETLVIRSTTFAIPHIITVKSSPNIFSQRCRLQTTREVQSDTSQPATSTTRRDSHHSHSQILSHQKLCELIELWVQALIRREVAKKRLAEVEATFHHYAMKITCVIGQTEYERYYDKYLNAIQSGCHYCYSDK</sequence>